<organism evidence="2">
    <name type="scientific">Lotharella globosa</name>
    <dbReference type="NCBI Taxonomy" id="91324"/>
    <lineage>
        <taxon>Eukaryota</taxon>
        <taxon>Sar</taxon>
        <taxon>Rhizaria</taxon>
        <taxon>Cercozoa</taxon>
        <taxon>Chlorarachniophyceae</taxon>
        <taxon>Lotharella</taxon>
    </lineage>
</organism>
<feature type="compositionally biased region" description="Basic and acidic residues" evidence="1">
    <location>
        <begin position="226"/>
        <end position="240"/>
    </location>
</feature>
<feature type="region of interest" description="Disordered" evidence="1">
    <location>
        <begin position="221"/>
        <end position="261"/>
    </location>
</feature>
<reference evidence="2" key="1">
    <citation type="submission" date="2021-01" db="EMBL/GenBank/DDBJ databases">
        <authorList>
            <person name="Corre E."/>
            <person name="Pelletier E."/>
            <person name="Niang G."/>
            <person name="Scheremetjew M."/>
            <person name="Finn R."/>
            <person name="Kale V."/>
            <person name="Holt S."/>
            <person name="Cochrane G."/>
            <person name="Meng A."/>
            <person name="Brown T."/>
            <person name="Cohen L."/>
        </authorList>
    </citation>
    <scope>NUCLEOTIDE SEQUENCE</scope>
    <source>
        <strain evidence="2">CCCM811</strain>
    </source>
</reference>
<name>A0A7S4DHP2_9EUKA</name>
<evidence type="ECO:0000313" key="2">
    <source>
        <dbReference type="EMBL" id="CAE0650752.1"/>
    </source>
</evidence>
<evidence type="ECO:0000256" key="1">
    <source>
        <dbReference type="SAM" id="MobiDB-lite"/>
    </source>
</evidence>
<dbReference type="EMBL" id="HBIV01006174">
    <property type="protein sequence ID" value="CAE0650752.1"/>
    <property type="molecule type" value="Transcribed_RNA"/>
</dbReference>
<protein>
    <submittedName>
        <fullName evidence="2">Uncharacterized protein</fullName>
    </submittedName>
</protein>
<feature type="compositionally biased region" description="Basic residues" evidence="1">
    <location>
        <begin position="250"/>
        <end position="261"/>
    </location>
</feature>
<sequence>MKDLRELTKDCDSLIIDQTGSAMDTILKAEKDKRRKEKKNGPLEWHSYETEIDFDKERQRKVYSRSKKTGKFHESPAFDKLKFRRMRELKKPWHRRPARLVVEQVLGYIFQSHYVEVTGNPDGAHVMEEVAFIKSREAEVEKLVGKQHAYTVLDAALRKLRRIQDNNDNSDKIPFDEELHSFLGLFLEAIVPFTCVPDDEEKHRSYQKHLIRWIQTTGILPPDTDFPEKHAASKKNDSDSKGGVPGGTNTKKRGNKKVCKK</sequence>
<accession>A0A7S4DHP2</accession>
<dbReference type="AlphaFoldDB" id="A0A7S4DHP2"/>
<gene>
    <name evidence="2" type="ORF">LGLO00237_LOCUS4492</name>
</gene>
<proteinExistence type="predicted"/>